<dbReference type="EMBL" id="CZBM01000004">
    <property type="protein sequence ID" value="CUQ04097.1"/>
    <property type="molecule type" value="Genomic_DNA"/>
</dbReference>
<evidence type="ECO:0000313" key="7">
    <source>
        <dbReference type="Proteomes" id="UP000471216"/>
    </source>
</evidence>
<organism evidence="2 5">
    <name type="scientific">Parabacteroides distasonis</name>
    <dbReference type="NCBI Taxonomy" id="823"/>
    <lineage>
        <taxon>Bacteria</taxon>
        <taxon>Pseudomonadati</taxon>
        <taxon>Bacteroidota</taxon>
        <taxon>Bacteroidia</taxon>
        <taxon>Bacteroidales</taxon>
        <taxon>Tannerellaceae</taxon>
        <taxon>Parabacteroides</taxon>
    </lineage>
</organism>
<evidence type="ECO:0000313" key="4">
    <source>
        <dbReference type="EMBL" id="MRZ05980.1"/>
    </source>
</evidence>
<protein>
    <submittedName>
        <fullName evidence="3">Leucine-rich repeat protein</fullName>
    </submittedName>
</protein>
<evidence type="ECO:0000313" key="6">
    <source>
        <dbReference type="Proteomes" id="UP000450599"/>
    </source>
</evidence>
<dbReference type="Proteomes" id="UP000450599">
    <property type="component" value="Unassembled WGS sequence"/>
</dbReference>
<evidence type="ECO:0000256" key="1">
    <source>
        <dbReference type="SAM" id="Phobius"/>
    </source>
</evidence>
<dbReference type="EMBL" id="WKMX01000006">
    <property type="protein sequence ID" value="MRZ05980.1"/>
    <property type="molecule type" value="Genomic_DNA"/>
</dbReference>
<dbReference type="Pfam" id="PF13306">
    <property type="entry name" value="LRR_5"/>
    <property type="match status" value="2"/>
</dbReference>
<dbReference type="EMBL" id="WKMW01000030">
    <property type="protein sequence ID" value="MRY86781.1"/>
    <property type="molecule type" value="Genomic_DNA"/>
</dbReference>
<dbReference type="Proteomes" id="UP000095332">
    <property type="component" value="Unassembled WGS sequence"/>
</dbReference>
<accession>A0A174T7M8</accession>
<name>A0A174T7M8_PARDI</name>
<dbReference type="SUPFAM" id="SSF52058">
    <property type="entry name" value="L domain-like"/>
    <property type="match status" value="1"/>
</dbReference>
<dbReference type="Gene3D" id="3.80.10.10">
    <property type="entry name" value="Ribonuclease Inhibitor"/>
    <property type="match status" value="2"/>
</dbReference>
<dbReference type="InterPro" id="IPR026906">
    <property type="entry name" value="LRR_5"/>
</dbReference>
<feature type="transmembrane region" description="Helical" evidence="1">
    <location>
        <begin position="7"/>
        <end position="24"/>
    </location>
</feature>
<evidence type="ECO:0000313" key="5">
    <source>
        <dbReference type="Proteomes" id="UP000095332"/>
    </source>
</evidence>
<keyword evidence="1" id="KW-0472">Membrane</keyword>
<gene>
    <name evidence="2" type="ORF">ERS852560_01253</name>
    <name evidence="4" type="ORF">GKD54_07075</name>
    <name evidence="3" type="ORF">GKD58_21475</name>
</gene>
<dbReference type="AlphaFoldDB" id="A0A174T7M8"/>
<reference evidence="2 5" key="1">
    <citation type="submission" date="2015-09" db="EMBL/GenBank/DDBJ databases">
        <authorList>
            <consortium name="Pathogen Informatics"/>
        </authorList>
    </citation>
    <scope>NUCLEOTIDE SEQUENCE [LARGE SCALE GENOMIC DNA]</scope>
    <source>
        <strain evidence="2 5">2789STDY5834948</strain>
    </source>
</reference>
<dbReference type="RefSeq" id="WP_057328120.1">
    <property type="nucleotide sequence ID" value="NZ_CZBM01000004.1"/>
</dbReference>
<dbReference type="InterPro" id="IPR032675">
    <property type="entry name" value="LRR_dom_sf"/>
</dbReference>
<dbReference type="Proteomes" id="UP000471216">
    <property type="component" value="Unassembled WGS sequence"/>
</dbReference>
<evidence type="ECO:0000313" key="2">
    <source>
        <dbReference type="EMBL" id="CUQ04097.1"/>
    </source>
</evidence>
<evidence type="ECO:0000313" key="3">
    <source>
        <dbReference type="EMBL" id="MRY86781.1"/>
    </source>
</evidence>
<sequence length="449" mass="50954">MKISSFLSIYYVWILIFLQFNLYVQGQTSNLTTIYLEKAGELSKHISLNEKYKITNLTIVGYLNRDDFDFLKDMAGNSERINDFTEQNASQYKTDGKLSVLNLLDTKIQFPQDICFSHCLSLTSIILPKDLPYIDDGAFFRCSNLKNIEMNNIYKIGWNAFYECSKLTNPTIIPNSVSVIEPGAFYKCTGFSKIVLPDNVIFEENVFKSCCNIKEFIVAQQNMNYTTIDGVLLSKDLQTLIAYPLGKAKIIFPNNVITIGKGAFFGCINTTNITIPNSVEKISEGAFQNCENLTALKISNSVKSIDPFAFYGCLKLKKIYIDNSIPPLVYTDSFGSSFIYEFDKSTCDLYIPKGTYNAYWFEPGWREFNIVETNFATANENIAINKQAEIYSKNGNIVIDTNKRTLVAVFNVEGKLICNFETTRNQSLPVKKGVYIVKLDNCYTKIKVE</sequence>
<keyword evidence="1" id="KW-1133">Transmembrane helix</keyword>
<dbReference type="PANTHER" id="PTHR45661">
    <property type="entry name" value="SURFACE ANTIGEN"/>
    <property type="match status" value="1"/>
</dbReference>
<proteinExistence type="predicted"/>
<dbReference type="InterPro" id="IPR053139">
    <property type="entry name" value="Surface_bspA-like"/>
</dbReference>
<reference evidence="6 7" key="2">
    <citation type="journal article" date="2019" name="Nat. Med.">
        <title>A library of human gut bacterial isolates paired with longitudinal multiomics data enables mechanistic microbiome research.</title>
        <authorList>
            <person name="Poyet M."/>
            <person name="Groussin M."/>
            <person name="Gibbons S.M."/>
            <person name="Avila-Pacheco J."/>
            <person name="Jiang X."/>
            <person name="Kearney S.M."/>
            <person name="Perrotta A.R."/>
            <person name="Berdy B."/>
            <person name="Zhao S."/>
            <person name="Lieberman T.D."/>
            <person name="Swanson P.K."/>
            <person name="Smith M."/>
            <person name="Roesemann S."/>
            <person name="Alexander J.E."/>
            <person name="Rich S.A."/>
            <person name="Livny J."/>
            <person name="Vlamakis H."/>
            <person name="Clish C."/>
            <person name="Bullock K."/>
            <person name="Deik A."/>
            <person name="Scott J."/>
            <person name="Pierce K.A."/>
            <person name="Xavier R.J."/>
            <person name="Alm E.J."/>
        </authorList>
    </citation>
    <scope>NUCLEOTIDE SEQUENCE [LARGE SCALE GENOMIC DNA]</scope>
    <source>
        <strain evidence="4 7">BIOML-A10</strain>
        <strain evidence="3 6">BIOML-A11</strain>
    </source>
</reference>
<dbReference type="PANTHER" id="PTHR45661:SF3">
    <property type="entry name" value="IG-LIKE DOMAIN-CONTAINING PROTEIN"/>
    <property type="match status" value="1"/>
</dbReference>
<keyword evidence="1" id="KW-0812">Transmembrane</keyword>